<evidence type="ECO:0000313" key="3">
    <source>
        <dbReference type="Proteomes" id="UP000310200"/>
    </source>
</evidence>
<proteinExistence type="predicted"/>
<feature type="transmembrane region" description="Helical" evidence="1">
    <location>
        <begin position="48"/>
        <end position="70"/>
    </location>
</feature>
<keyword evidence="1" id="KW-0812">Transmembrane</keyword>
<name>A0A4S2KQC5_9HYME</name>
<reference evidence="2 3" key="1">
    <citation type="journal article" date="2019" name="Philos. Trans. R. Soc. Lond., B, Biol. Sci.">
        <title>Ant behaviour and brain gene expression of defending hosts depend on the ecological success of the intruding social parasite.</title>
        <authorList>
            <person name="Kaur R."/>
            <person name="Stoldt M."/>
            <person name="Jongepier E."/>
            <person name="Feldmeyer B."/>
            <person name="Menzel F."/>
            <person name="Bornberg-Bauer E."/>
            <person name="Foitzik S."/>
        </authorList>
    </citation>
    <scope>NUCLEOTIDE SEQUENCE [LARGE SCALE GENOMIC DNA]</scope>
    <source>
        <tissue evidence="2">Whole body</tissue>
    </source>
</reference>
<evidence type="ECO:0000256" key="1">
    <source>
        <dbReference type="SAM" id="Phobius"/>
    </source>
</evidence>
<keyword evidence="1" id="KW-0472">Membrane</keyword>
<keyword evidence="3" id="KW-1185">Reference proteome</keyword>
<gene>
    <name evidence="2" type="ORF">DBV15_08741</name>
</gene>
<dbReference type="AlphaFoldDB" id="A0A4S2KQC5"/>
<comment type="caution">
    <text evidence="2">The sequence shown here is derived from an EMBL/GenBank/DDBJ whole genome shotgun (WGS) entry which is preliminary data.</text>
</comment>
<accession>A0A4S2KQC5</accession>
<sequence>MDASRQPPDRKLILLRDWPRKSQKASPHNAFAIVFHRRLLSADSFGDYGMLLTIARNDMIVLNLVVAILINDTAYRR</sequence>
<organism evidence="2 3">
    <name type="scientific">Temnothorax longispinosus</name>
    <dbReference type="NCBI Taxonomy" id="300112"/>
    <lineage>
        <taxon>Eukaryota</taxon>
        <taxon>Metazoa</taxon>
        <taxon>Ecdysozoa</taxon>
        <taxon>Arthropoda</taxon>
        <taxon>Hexapoda</taxon>
        <taxon>Insecta</taxon>
        <taxon>Pterygota</taxon>
        <taxon>Neoptera</taxon>
        <taxon>Endopterygota</taxon>
        <taxon>Hymenoptera</taxon>
        <taxon>Apocrita</taxon>
        <taxon>Aculeata</taxon>
        <taxon>Formicoidea</taxon>
        <taxon>Formicidae</taxon>
        <taxon>Myrmicinae</taxon>
        <taxon>Temnothorax</taxon>
    </lineage>
</organism>
<dbReference type="Proteomes" id="UP000310200">
    <property type="component" value="Unassembled WGS sequence"/>
</dbReference>
<protein>
    <submittedName>
        <fullName evidence="2">Uncharacterized protein</fullName>
    </submittedName>
</protein>
<dbReference type="EMBL" id="QBLH01001448">
    <property type="protein sequence ID" value="TGZ51840.1"/>
    <property type="molecule type" value="Genomic_DNA"/>
</dbReference>
<keyword evidence="1" id="KW-1133">Transmembrane helix</keyword>
<evidence type="ECO:0000313" key="2">
    <source>
        <dbReference type="EMBL" id="TGZ51840.1"/>
    </source>
</evidence>